<evidence type="ECO:0000313" key="3">
    <source>
        <dbReference type="Proteomes" id="UP000239576"/>
    </source>
</evidence>
<dbReference type="SUPFAM" id="SSF55785">
    <property type="entry name" value="PYP-like sensor domain (PAS domain)"/>
    <property type="match status" value="1"/>
</dbReference>
<reference evidence="3" key="1">
    <citation type="submission" date="2018-02" db="EMBL/GenBank/DDBJ databases">
        <authorList>
            <person name="Moore K."/>
            <person name="Momper L."/>
        </authorList>
    </citation>
    <scope>NUCLEOTIDE SEQUENCE [LARGE SCALE GENOMIC DNA]</scope>
    <source>
        <strain evidence="3">ULC18</strain>
    </source>
</reference>
<dbReference type="SMART" id="SM00091">
    <property type="entry name" value="PAS"/>
    <property type="match status" value="1"/>
</dbReference>
<gene>
    <name evidence="2" type="ORF">C7B82_09660</name>
</gene>
<dbReference type="InterPro" id="IPR000014">
    <property type="entry name" value="PAS"/>
</dbReference>
<evidence type="ECO:0000313" key="2">
    <source>
        <dbReference type="EMBL" id="PSB30029.1"/>
    </source>
</evidence>
<dbReference type="Gene3D" id="3.30.450.20">
    <property type="entry name" value="PAS domain"/>
    <property type="match status" value="1"/>
</dbReference>
<sequence length="115" mass="13041">MKTIGELKLETDVPVVITDQQGFITYINDCFTSIFGWSEAEITGQMITIIIPMGFHDPHHLGFSRFLSTHKSTILNHPLQLKAITKDGREIASEHLLMAEQEQGQWFFAATLRPL</sequence>
<feature type="domain" description="PAS" evidence="1">
    <location>
        <begin position="1"/>
        <end position="45"/>
    </location>
</feature>
<organism evidence="2 3">
    <name type="scientific">Stenomitos frigidus ULC18</name>
    <dbReference type="NCBI Taxonomy" id="2107698"/>
    <lineage>
        <taxon>Bacteria</taxon>
        <taxon>Bacillati</taxon>
        <taxon>Cyanobacteriota</taxon>
        <taxon>Cyanophyceae</taxon>
        <taxon>Leptolyngbyales</taxon>
        <taxon>Leptolyngbyaceae</taxon>
        <taxon>Stenomitos</taxon>
    </lineage>
</organism>
<name>A0A2T1EBA4_9CYAN</name>
<comment type="caution">
    <text evidence="2">The sequence shown here is derived from an EMBL/GenBank/DDBJ whole genome shotgun (WGS) entry which is preliminary data.</text>
</comment>
<dbReference type="InterPro" id="IPR035965">
    <property type="entry name" value="PAS-like_dom_sf"/>
</dbReference>
<dbReference type="NCBIfam" id="TIGR00229">
    <property type="entry name" value="sensory_box"/>
    <property type="match status" value="1"/>
</dbReference>
<dbReference type="EMBL" id="PVWK01000056">
    <property type="protein sequence ID" value="PSB30029.1"/>
    <property type="molecule type" value="Genomic_DNA"/>
</dbReference>
<dbReference type="CDD" id="cd00130">
    <property type="entry name" value="PAS"/>
    <property type="match status" value="1"/>
</dbReference>
<reference evidence="2 3" key="2">
    <citation type="submission" date="2018-03" db="EMBL/GenBank/DDBJ databases">
        <title>The ancient ancestry and fast evolution of plastids.</title>
        <authorList>
            <person name="Moore K.R."/>
            <person name="Magnabosco C."/>
            <person name="Momper L."/>
            <person name="Gold D.A."/>
            <person name="Bosak T."/>
            <person name="Fournier G.P."/>
        </authorList>
    </citation>
    <scope>NUCLEOTIDE SEQUENCE [LARGE SCALE GENOMIC DNA]</scope>
    <source>
        <strain evidence="2 3">ULC18</strain>
    </source>
</reference>
<dbReference type="OrthoDB" id="513289at2"/>
<dbReference type="RefSeq" id="WP_106256094.1">
    <property type="nucleotide sequence ID" value="NZ_CAWNSW010000006.1"/>
</dbReference>
<dbReference type="Proteomes" id="UP000239576">
    <property type="component" value="Unassembled WGS sequence"/>
</dbReference>
<dbReference type="Pfam" id="PF00989">
    <property type="entry name" value="PAS"/>
    <property type="match status" value="1"/>
</dbReference>
<dbReference type="PROSITE" id="PS50112">
    <property type="entry name" value="PAS"/>
    <property type="match status" value="1"/>
</dbReference>
<evidence type="ECO:0000259" key="1">
    <source>
        <dbReference type="PROSITE" id="PS50112"/>
    </source>
</evidence>
<dbReference type="GO" id="GO:0006355">
    <property type="term" value="P:regulation of DNA-templated transcription"/>
    <property type="evidence" value="ECO:0007669"/>
    <property type="project" value="InterPro"/>
</dbReference>
<proteinExistence type="predicted"/>
<dbReference type="AlphaFoldDB" id="A0A2T1EBA4"/>
<dbReference type="InterPro" id="IPR013767">
    <property type="entry name" value="PAS_fold"/>
</dbReference>
<accession>A0A2T1EBA4</accession>
<protein>
    <submittedName>
        <fullName evidence="2">Diguanylate cyclase</fullName>
    </submittedName>
</protein>
<keyword evidence="3" id="KW-1185">Reference proteome</keyword>